<dbReference type="AlphaFoldDB" id="A0A7X5Y1N2"/>
<organism evidence="1 2">
    <name type="scientific">Sphingomonas trueperi</name>
    <dbReference type="NCBI Taxonomy" id="53317"/>
    <lineage>
        <taxon>Bacteria</taxon>
        <taxon>Pseudomonadati</taxon>
        <taxon>Pseudomonadota</taxon>
        <taxon>Alphaproteobacteria</taxon>
        <taxon>Sphingomonadales</taxon>
        <taxon>Sphingomonadaceae</taxon>
        <taxon>Sphingomonas</taxon>
    </lineage>
</organism>
<dbReference type="InterPro" id="IPR011231">
    <property type="entry name" value="Phage_VT1-Sakai_H0018"/>
</dbReference>
<comment type="caution">
    <text evidence="1">The sequence shown here is derived from an EMBL/GenBank/DDBJ whole genome shotgun (WGS) entry which is preliminary data.</text>
</comment>
<evidence type="ECO:0000313" key="2">
    <source>
        <dbReference type="Proteomes" id="UP000531251"/>
    </source>
</evidence>
<protein>
    <submittedName>
        <fullName evidence="1">Putative RecA/RadA family phage recombinase</fullName>
    </submittedName>
</protein>
<dbReference type="Proteomes" id="UP000531251">
    <property type="component" value="Unassembled WGS sequence"/>
</dbReference>
<sequence length="108" mass="10838">MKNFVQNGDNITGVAPYAVASGQGYLDGAEFAVASADAASGAPVVGVVRGVFTLPKAAVAIARKTVVYWDNSARVVTNVATNNTKIGISMGAATSGAASVDVRLVPVI</sequence>
<accession>A0A7X5Y1N2</accession>
<keyword evidence="2" id="KW-1185">Reference proteome</keyword>
<dbReference type="EMBL" id="JAATJB010000015">
    <property type="protein sequence ID" value="NJB99428.1"/>
    <property type="molecule type" value="Genomic_DNA"/>
</dbReference>
<gene>
    <name evidence="1" type="ORF">GGR89_003769</name>
</gene>
<proteinExistence type="predicted"/>
<reference evidence="1 2" key="1">
    <citation type="submission" date="2020-03" db="EMBL/GenBank/DDBJ databases">
        <title>Genomic Encyclopedia of Type Strains, Phase IV (KMG-IV): sequencing the most valuable type-strain genomes for metagenomic binning, comparative biology and taxonomic classification.</title>
        <authorList>
            <person name="Goeker M."/>
        </authorList>
    </citation>
    <scope>NUCLEOTIDE SEQUENCE [LARGE SCALE GENOMIC DNA]</scope>
    <source>
        <strain evidence="1 2">DSM 7225</strain>
    </source>
</reference>
<name>A0A7X5Y1N2_9SPHN</name>
<dbReference type="PIRSF" id="PIRSF030771">
    <property type="entry name" value="UCP030771"/>
    <property type="match status" value="1"/>
</dbReference>
<dbReference type="Pfam" id="PF09956">
    <property type="entry name" value="Phage_cement_2"/>
    <property type="match status" value="1"/>
</dbReference>
<dbReference type="RefSeq" id="WP_125977302.1">
    <property type="nucleotide sequence ID" value="NZ_BAAADY010000020.1"/>
</dbReference>
<evidence type="ECO:0000313" key="1">
    <source>
        <dbReference type="EMBL" id="NJB99428.1"/>
    </source>
</evidence>